<dbReference type="AlphaFoldDB" id="A0AAD9J0H5"/>
<organism evidence="1 2">
    <name type="scientific">Paralvinella palmiformis</name>
    <dbReference type="NCBI Taxonomy" id="53620"/>
    <lineage>
        <taxon>Eukaryota</taxon>
        <taxon>Metazoa</taxon>
        <taxon>Spiralia</taxon>
        <taxon>Lophotrochozoa</taxon>
        <taxon>Annelida</taxon>
        <taxon>Polychaeta</taxon>
        <taxon>Sedentaria</taxon>
        <taxon>Canalipalpata</taxon>
        <taxon>Terebellida</taxon>
        <taxon>Terebelliformia</taxon>
        <taxon>Alvinellidae</taxon>
        <taxon>Paralvinella</taxon>
    </lineage>
</organism>
<reference evidence="1" key="1">
    <citation type="journal article" date="2023" name="Mol. Biol. Evol.">
        <title>Third-Generation Sequencing Reveals the Adaptive Role of the Epigenome in Three Deep-Sea Polychaetes.</title>
        <authorList>
            <person name="Perez M."/>
            <person name="Aroh O."/>
            <person name="Sun Y."/>
            <person name="Lan Y."/>
            <person name="Juniper S.K."/>
            <person name="Young C.R."/>
            <person name="Angers B."/>
            <person name="Qian P.Y."/>
        </authorList>
    </citation>
    <scope>NUCLEOTIDE SEQUENCE</scope>
    <source>
        <strain evidence="1">P08H-3</strain>
    </source>
</reference>
<accession>A0AAD9J0H5</accession>
<evidence type="ECO:0000313" key="1">
    <source>
        <dbReference type="EMBL" id="KAK2144421.1"/>
    </source>
</evidence>
<sequence>MTSTKAIYSQCCIVRHSEDIVYDLTYDNKKHKLT</sequence>
<name>A0AAD9J0H5_9ANNE</name>
<comment type="caution">
    <text evidence="1">The sequence shown here is derived from an EMBL/GenBank/DDBJ whole genome shotgun (WGS) entry which is preliminary data.</text>
</comment>
<dbReference type="Proteomes" id="UP001208570">
    <property type="component" value="Unassembled WGS sequence"/>
</dbReference>
<gene>
    <name evidence="1" type="ORF">LSH36_758g00020</name>
</gene>
<proteinExistence type="predicted"/>
<evidence type="ECO:0000313" key="2">
    <source>
        <dbReference type="Proteomes" id="UP001208570"/>
    </source>
</evidence>
<keyword evidence="2" id="KW-1185">Reference proteome</keyword>
<protein>
    <submittedName>
        <fullName evidence="1">Uncharacterized protein</fullName>
    </submittedName>
</protein>
<dbReference type="EMBL" id="JAODUP010000758">
    <property type="protein sequence ID" value="KAK2144421.1"/>
    <property type="molecule type" value="Genomic_DNA"/>
</dbReference>